<gene>
    <name evidence="1" type="ORF">PROFUN_10892</name>
</gene>
<evidence type="ECO:0000313" key="1">
    <source>
        <dbReference type="EMBL" id="PRP81530.1"/>
    </source>
</evidence>
<dbReference type="Proteomes" id="UP000241769">
    <property type="component" value="Unassembled WGS sequence"/>
</dbReference>
<dbReference type="AlphaFoldDB" id="A0A2P6NC58"/>
<dbReference type="InParanoid" id="A0A2P6NC58"/>
<proteinExistence type="predicted"/>
<dbReference type="EMBL" id="MDYQ01000122">
    <property type="protein sequence ID" value="PRP81530.1"/>
    <property type="molecule type" value="Genomic_DNA"/>
</dbReference>
<accession>A0A2P6NC58</accession>
<reference evidence="1 2" key="1">
    <citation type="journal article" date="2018" name="Genome Biol. Evol.">
        <title>Multiple Roots of Fruiting Body Formation in Amoebozoa.</title>
        <authorList>
            <person name="Hillmann F."/>
            <person name="Forbes G."/>
            <person name="Novohradska S."/>
            <person name="Ferling I."/>
            <person name="Riege K."/>
            <person name="Groth M."/>
            <person name="Westermann M."/>
            <person name="Marz M."/>
            <person name="Spaller T."/>
            <person name="Winckler T."/>
            <person name="Schaap P."/>
            <person name="Glockner G."/>
        </authorList>
    </citation>
    <scope>NUCLEOTIDE SEQUENCE [LARGE SCALE GENOMIC DNA]</scope>
    <source>
        <strain evidence="1 2">Jena</strain>
    </source>
</reference>
<sequence>MASTQSSRPSFSHAQEDKNVSTATSNDLLKRQCSQSSFCSPFEDEHRLLSLSWRCEVTLLLPSVRPTNERRCTASIAFGQKTVCLRVDRTEDDTRKCLILARVETPFEGLYEEGRRESDEAVVYGVWPYPAQVEWRRSFFFCLRGCGSLTVCSYNDRRSLDCLKCTRTLSTFDPSCWSEAVVEWQKEIRKKVQKVPTPGLEPGTYRLQ</sequence>
<evidence type="ECO:0000313" key="2">
    <source>
        <dbReference type="Proteomes" id="UP000241769"/>
    </source>
</evidence>
<name>A0A2P6NC58_9EUKA</name>
<comment type="caution">
    <text evidence="1">The sequence shown here is derived from an EMBL/GenBank/DDBJ whole genome shotgun (WGS) entry which is preliminary data.</text>
</comment>
<protein>
    <submittedName>
        <fullName evidence="1">Uncharacterized protein</fullName>
    </submittedName>
</protein>
<keyword evidence="2" id="KW-1185">Reference proteome</keyword>
<organism evidence="1 2">
    <name type="scientific">Planoprotostelium fungivorum</name>
    <dbReference type="NCBI Taxonomy" id="1890364"/>
    <lineage>
        <taxon>Eukaryota</taxon>
        <taxon>Amoebozoa</taxon>
        <taxon>Evosea</taxon>
        <taxon>Variosea</taxon>
        <taxon>Cavosteliida</taxon>
        <taxon>Cavosteliaceae</taxon>
        <taxon>Planoprotostelium</taxon>
    </lineage>
</organism>